<feature type="compositionally biased region" description="Basic residues" evidence="1">
    <location>
        <begin position="553"/>
        <end position="565"/>
    </location>
</feature>
<feature type="region of interest" description="Disordered" evidence="1">
    <location>
        <begin position="217"/>
        <end position="243"/>
    </location>
</feature>
<dbReference type="AlphaFoldDB" id="A0A553PHM2"/>
<organism evidence="3 4">
    <name type="scientific">Tigriopus californicus</name>
    <name type="common">Marine copepod</name>
    <dbReference type="NCBI Taxonomy" id="6832"/>
    <lineage>
        <taxon>Eukaryota</taxon>
        <taxon>Metazoa</taxon>
        <taxon>Ecdysozoa</taxon>
        <taxon>Arthropoda</taxon>
        <taxon>Crustacea</taxon>
        <taxon>Multicrustacea</taxon>
        <taxon>Hexanauplia</taxon>
        <taxon>Copepoda</taxon>
        <taxon>Harpacticoida</taxon>
        <taxon>Harpacticidae</taxon>
        <taxon>Tigriopus</taxon>
    </lineage>
</organism>
<feature type="region of interest" description="Disordered" evidence="1">
    <location>
        <begin position="530"/>
        <end position="570"/>
    </location>
</feature>
<evidence type="ECO:0000313" key="3">
    <source>
        <dbReference type="EMBL" id="TRY77175.1"/>
    </source>
</evidence>
<protein>
    <recommendedName>
        <fullName evidence="2">PWWP domain-containing protein</fullName>
    </recommendedName>
</protein>
<comment type="caution">
    <text evidence="3">The sequence shown here is derived from an EMBL/GenBank/DDBJ whole genome shotgun (WGS) entry which is preliminary data.</text>
</comment>
<keyword evidence="4" id="KW-1185">Reference proteome</keyword>
<feature type="compositionally biased region" description="Gly residues" evidence="1">
    <location>
        <begin position="115"/>
        <end position="125"/>
    </location>
</feature>
<evidence type="ECO:0000256" key="1">
    <source>
        <dbReference type="SAM" id="MobiDB-lite"/>
    </source>
</evidence>
<proteinExistence type="predicted"/>
<feature type="domain" description="PWWP" evidence="2">
    <location>
        <begin position="642"/>
        <end position="659"/>
    </location>
</feature>
<dbReference type="InterPro" id="IPR000313">
    <property type="entry name" value="PWWP_dom"/>
</dbReference>
<sequence>MAPGHSAWPPHQVSGQVVTALPEVLIVSVECPLKDGSPGFYQGALLRIPAQQPPDTGVAALGPLSAEDFALKLAADNPRDYLLDHYPSLAHRHTYFQAARDQPNAAALESRTGSKSGGSGAGGKKLGVRLRARQVLCNKCKNVCNERGENVQHKAQRKTLNHCQSRLDSGAGHPGRRPSIAKAARNAAGPSTGSLKKLKISPNNTLVPRLKRLNQSDIDRLSDRSSDGYDDHSGEESPVLDTLPVQKAMMLKRQDNKAPNSAGWLTQPASSSTMAKPLKIKLSGNAQPMAAISPIVNSPPVLGPSQANVKEGGDSFGNPVSGRTLRRKRCAVGSMEDLWDETVFEDVQVQTKSSKKDASKTSSVALSEQKTAGISLVKNENSSVSAYASGKPETSGQGAKLLKIFYGSRGKETVLKIPASQLQAGTSTPSQSDTDENEENAQMIAKKSKDASKKAAKKALKRARKEAQRRAQYGSASPGSYLAGRSPAYRGGRSPIPSPVRMVSPFAHPGGFSPGRYGYSPAYASYSPAHSKSPAYSVSLPQNSPESEAIGARKIKHKRKKHKKKKPDDALLSSNVKVENEVVATSSGLTSGHNIFVDDEVISSDQVRIWGSFPPFVETDAADIGGQTVDSAEMENGTTMHVGTLIWGKIPNHPWWPGKDCFSHSASRNLTYKYAVEMANQEDEQTTNNVFGLGSSTRISQTQNTPTHISTTSPGGSFSPRTVDCLS</sequence>
<feature type="region of interest" description="Disordered" evidence="1">
    <location>
        <begin position="418"/>
        <end position="496"/>
    </location>
</feature>
<feature type="compositionally biased region" description="Polar residues" evidence="1">
    <location>
        <begin position="420"/>
        <end position="432"/>
    </location>
</feature>
<dbReference type="PROSITE" id="PS50812">
    <property type="entry name" value="PWWP"/>
    <property type="match status" value="1"/>
</dbReference>
<feature type="compositionally biased region" description="Polar residues" evidence="1">
    <location>
        <begin position="699"/>
        <end position="720"/>
    </location>
</feature>
<name>A0A553PHM2_TIGCA</name>
<evidence type="ECO:0000313" key="4">
    <source>
        <dbReference type="Proteomes" id="UP000318571"/>
    </source>
</evidence>
<feature type="region of interest" description="Disordered" evidence="1">
    <location>
        <begin position="102"/>
        <end position="125"/>
    </location>
</feature>
<gene>
    <name evidence="3" type="ORF">TCAL_10935</name>
</gene>
<dbReference type="Proteomes" id="UP000318571">
    <property type="component" value="Chromosome 5"/>
</dbReference>
<reference evidence="3 4" key="1">
    <citation type="journal article" date="2018" name="Nat. Ecol. Evol.">
        <title>Genomic signatures of mitonuclear coevolution across populations of Tigriopus californicus.</title>
        <authorList>
            <person name="Barreto F.S."/>
            <person name="Watson E.T."/>
            <person name="Lima T.G."/>
            <person name="Willett C.S."/>
            <person name="Edmands S."/>
            <person name="Li W."/>
            <person name="Burton R.S."/>
        </authorList>
    </citation>
    <scope>NUCLEOTIDE SEQUENCE [LARGE SCALE GENOMIC DNA]</scope>
    <source>
        <strain evidence="3 4">San Diego</strain>
    </source>
</reference>
<evidence type="ECO:0000259" key="2">
    <source>
        <dbReference type="PROSITE" id="PS50812"/>
    </source>
</evidence>
<feature type="compositionally biased region" description="Basic residues" evidence="1">
    <location>
        <begin position="454"/>
        <end position="464"/>
    </location>
</feature>
<accession>A0A553PHM2</accession>
<feature type="region of interest" description="Disordered" evidence="1">
    <location>
        <begin position="699"/>
        <end position="727"/>
    </location>
</feature>
<feature type="compositionally biased region" description="Basic and acidic residues" evidence="1">
    <location>
        <begin position="217"/>
        <end position="235"/>
    </location>
</feature>
<feature type="region of interest" description="Disordered" evidence="1">
    <location>
        <begin position="165"/>
        <end position="203"/>
    </location>
</feature>
<dbReference type="EMBL" id="VCGU01000004">
    <property type="protein sequence ID" value="TRY77175.1"/>
    <property type="molecule type" value="Genomic_DNA"/>
</dbReference>
<dbReference type="SUPFAM" id="SSF63748">
    <property type="entry name" value="Tudor/PWWP/MBT"/>
    <property type="match status" value="1"/>
</dbReference>
<dbReference type="Gene3D" id="2.30.30.140">
    <property type="match status" value="1"/>
</dbReference>